<evidence type="ECO:0000256" key="1">
    <source>
        <dbReference type="ARBA" id="ARBA00004141"/>
    </source>
</evidence>
<proteinExistence type="predicted"/>
<protein>
    <submittedName>
        <fullName evidence="7">Uncharacterized protein</fullName>
    </submittedName>
</protein>
<dbReference type="Gramene" id="Kaladp0442s0034.1.v1.1">
    <property type="protein sequence ID" value="Kaladp0442s0034.1.v1.1"/>
    <property type="gene ID" value="Kaladp0442s0034.v1.1"/>
</dbReference>
<comment type="subcellular location">
    <subcellularLocation>
        <location evidence="1">Membrane</location>
        <topology evidence="1">Multi-pass membrane protein</topology>
    </subcellularLocation>
</comment>
<evidence type="ECO:0000313" key="8">
    <source>
        <dbReference type="Proteomes" id="UP000594263"/>
    </source>
</evidence>
<dbReference type="GO" id="GO:0015185">
    <property type="term" value="F:gamma-aminobutyric acid transmembrane transporter activity"/>
    <property type="evidence" value="ECO:0007669"/>
    <property type="project" value="TreeGrafter"/>
</dbReference>
<evidence type="ECO:0000256" key="5">
    <source>
        <dbReference type="ARBA" id="ARBA00023136"/>
    </source>
</evidence>
<evidence type="ECO:0000256" key="4">
    <source>
        <dbReference type="ARBA" id="ARBA00022989"/>
    </source>
</evidence>
<dbReference type="GO" id="GO:0005313">
    <property type="term" value="F:L-glutamate transmembrane transporter activity"/>
    <property type="evidence" value="ECO:0007669"/>
    <property type="project" value="TreeGrafter"/>
</dbReference>
<dbReference type="PANTHER" id="PTHR45649:SF30">
    <property type="entry name" value="AMINO-ACID PERMEASE BAT1"/>
    <property type="match status" value="1"/>
</dbReference>
<keyword evidence="4 6" id="KW-1133">Transmembrane helix</keyword>
<dbReference type="GO" id="GO:0016020">
    <property type="term" value="C:membrane"/>
    <property type="evidence" value="ECO:0007669"/>
    <property type="project" value="UniProtKB-SubCell"/>
</dbReference>
<organism evidence="7 8">
    <name type="scientific">Kalanchoe fedtschenkoi</name>
    <name type="common">Lavender scallops</name>
    <name type="synonym">South American air plant</name>
    <dbReference type="NCBI Taxonomy" id="63787"/>
    <lineage>
        <taxon>Eukaryota</taxon>
        <taxon>Viridiplantae</taxon>
        <taxon>Streptophyta</taxon>
        <taxon>Embryophyta</taxon>
        <taxon>Tracheophyta</taxon>
        <taxon>Spermatophyta</taxon>
        <taxon>Magnoliopsida</taxon>
        <taxon>eudicotyledons</taxon>
        <taxon>Gunneridae</taxon>
        <taxon>Pentapetalae</taxon>
        <taxon>Saxifragales</taxon>
        <taxon>Crassulaceae</taxon>
        <taxon>Kalanchoe</taxon>
    </lineage>
</organism>
<accession>A0A7N0VB11</accession>
<dbReference type="Gene3D" id="1.20.1740.10">
    <property type="entry name" value="Amino acid/polyamine transporter I"/>
    <property type="match status" value="1"/>
</dbReference>
<name>A0A7N0VB11_KALFE</name>
<dbReference type="PANTHER" id="PTHR45649">
    <property type="entry name" value="AMINO-ACID PERMEASE BAT1"/>
    <property type="match status" value="1"/>
</dbReference>
<keyword evidence="2" id="KW-0813">Transport</keyword>
<dbReference type="Proteomes" id="UP000594263">
    <property type="component" value="Unplaced"/>
</dbReference>
<evidence type="ECO:0000256" key="2">
    <source>
        <dbReference type="ARBA" id="ARBA00022448"/>
    </source>
</evidence>
<reference evidence="7" key="1">
    <citation type="submission" date="2021-01" db="UniProtKB">
        <authorList>
            <consortium name="EnsemblPlants"/>
        </authorList>
    </citation>
    <scope>IDENTIFICATION</scope>
</reference>
<keyword evidence="5 6" id="KW-0472">Membrane</keyword>
<evidence type="ECO:0000256" key="6">
    <source>
        <dbReference type="SAM" id="Phobius"/>
    </source>
</evidence>
<dbReference type="GO" id="GO:0015180">
    <property type="term" value="F:L-alanine transmembrane transporter activity"/>
    <property type="evidence" value="ECO:0007669"/>
    <property type="project" value="TreeGrafter"/>
</dbReference>
<keyword evidence="3 6" id="KW-0812">Transmembrane</keyword>
<feature type="transmembrane region" description="Helical" evidence="6">
    <location>
        <begin position="55"/>
        <end position="77"/>
    </location>
</feature>
<dbReference type="InterPro" id="IPR002293">
    <property type="entry name" value="AA/rel_permease1"/>
</dbReference>
<dbReference type="EnsemblPlants" id="Kaladp0442s0034.1.v1.1">
    <property type="protein sequence ID" value="Kaladp0442s0034.1.v1.1"/>
    <property type="gene ID" value="Kaladp0442s0034.v1.1"/>
</dbReference>
<evidence type="ECO:0000313" key="7">
    <source>
        <dbReference type="EnsemblPlants" id="Kaladp0442s0034.1.v1.1"/>
    </source>
</evidence>
<evidence type="ECO:0000256" key="3">
    <source>
        <dbReference type="ARBA" id="ARBA00022692"/>
    </source>
</evidence>
<dbReference type="Pfam" id="PF13520">
    <property type="entry name" value="AA_permease_2"/>
    <property type="match status" value="1"/>
</dbReference>
<feature type="transmembrane region" description="Helical" evidence="6">
    <location>
        <begin position="29"/>
        <end position="49"/>
    </location>
</feature>
<keyword evidence="8" id="KW-1185">Reference proteome</keyword>
<dbReference type="AlphaFoldDB" id="A0A7N0VB11"/>
<sequence length="147" mass="16416">MLAADSKSLDSGHAHLHVHGYEQKLNRDLSVLSNFSFSFSIVSGITALYNIGLTYAGAVLIVYGWLVAGIFTLIVGLSMSEICSSLPAFGWLYYWSAKVAGPNWGPLASWLTGWFNIIGQWAFTTCTCTDDLRNDSTSYSWEEWWWL</sequence>
<dbReference type="GO" id="GO:0015189">
    <property type="term" value="F:L-lysine transmembrane transporter activity"/>
    <property type="evidence" value="ECO:0007669"/>
    <property type="project" value="TreeGrafter"/>
</dbReference>